<proteinExistence type="predicted"/>
<dbReference type="PANTHER" id="PTHR33103">
    <property type="entry name" value="OS01G0153900 PROTEIN"/>
    <property type="match status" value="1"/>
</dbReference>
<evidence type="ECO:0000313" key="1">
    <source>
        <dbReference type="EMBL" id="THF97702.1"/>
    </source>
</evidence>
<dbReference type="STRING" id="542762.A0A4S4D5P1"/>
<sequence>MASNQTAEVSVSILIDEATNRVVCAEVGNDFVDILFSFLTLPMGTIVRLIRNQESSQEAQIGCMNSLYQSVENLSTSSLQTDACKDMLLHPRTPFETICSGLKGNIDDTTPTKYFICSDSACNKKDGGLLSNYVNTKCKCGKLMNREIYVSGSGSNADATDEVFVKQSAAYVVSDNLQVMVSTPVALVEFLGNVGIKDVNSLKEKVVKVGSEQILNLLKQSLLSESPLTDVFLPNERFNSKRRKLLEQRDHQFISQNIPGADTNGSMAVKIMVRKSEGKALCAEAMEDLVDLLFSFLTIPLANVLKCLDGKSSLGCVDNLYKSVQVLNNKWFVAHNAPVSSYYSWHQLLLNPGLAPKFRCSSQPFQLEERYGNYYCHSKLLGGVCSLTFEWPNTISGEAVTRLTLIDPRSSSCWETNSGNFVKRPGAFLVSDGLVVLPSANTTSSISYLKGLDVPIEDIEEHDIKINKQEGLNLLKAALITTSALTNALYLPFSRKTKQEL</sequence>
<evidence type="ECO:0008006" key="3">
    <source>
        <dbReference type="Google" id="ProtNLM"/>
    </source>
</evidence>
<gene>
    <name evidence="1" type="ORF">TEA_002163</name>
</gene>
<reference evidence="1 2" key="1">
    <citation type="journal article" date="2018" name="Proc. Natl. Acad. Sci. U.S.A.">
        <title>Draft genome sequence of Camellia sinensis var. sinensis provides insights into the evolution of the tea genome and tea quality.</title>
        <authorList>
            <person name="Wei C."/>
            <person name="Yang H."/>
            <person name="Wang S."/>
            <person name="Zhao J."/>
            <person name="Liu C."/>
            <person name="Gao L."/>
            <person name="Xia E."/>
            <person name="Lu Y."/>
            <person name="Tai Y."/>
            <person name="She G."/>
            <person name="Sun J."/>
            <person name="Cao H."/>
            <person name="Tong W."/>
            <person name="Gao Q."/>
            <person name="Li Y."/>
            <person name="Deng W."/>
            <person name="Jiang X."/>
            <person name="Wang W."/>
            <person name="Chen Q."/>
            <person name="Zhang S."/>
            <person name="Li H."/>
            <person name="Wu J."/>
            <person name="Wang P."/>
            <person name="Li P."/>
            <person name="Shi C."/>
            <person name="Zheng F."/>
            <person name="Jian J."/>
            <person name="Huang B."/>
            <person name="Shan D."/>
            <person name="Shi M."/>
            <person name="Fang C."/>
            <person name="Yue Y."/>
            <person name="Li F."/>
            <person name="Li D."/>
            <person name="Wei S."/>
            <person name="Han B."/>
            <person name="Jiang C."/>
            <person name="Yin Y."/>
            <person name="Xia T."/>
            <person name="Zhang Z."/>
            <person name="Bennetzen J.L."/>
            <person name="Zhao S."/>
            <person name="Wan X."/>
        </authorList>
    </citation>
    <scope>NUCLEOTIDE SEQUENCE [LARGE SCALE GENOMIC DNA]</scope>
    <source>
        <strain evidence="2">cv. Shuchazao</strain>
        <tissue evidence="1">Leaf</tissue>
    </source>
</reference>
<name>A0A4S4D5P1_CAMSN</name>
<organism evidence="1 2">
    <name type="scientific">Camellia sinensis var. sinensis</name>
    <name type="common">China tea</name>
    <dbReference type="NCBI Taxonomy" id="542762"/>
    <lineage>
        <taxon>Eukaryota</taxon>
        <taxon>Viridiplantae</taxon>
        <taxon>Streptophyta</taxon>
        <taxon>Embryophyta</taxon>
        <taxon>Tracheophyta</taxon>
        <taxon>Spermatophyta</taxon>
        <taxon>Magnoliopsida</taxon>
        <taxon>eudicotyledons</taxon>
        <taxon>Gunneridae</taxon>
        <taxon>Pentapetalae</taxon>
        <taxon>asterids</taxon>
        <taxon>Ericales</taxon>
        <taxon>Theaceae</taxon>
        <taxon>Camellia</taxon>
    </lineage>
</organism>
<comment type="caution">
    <text evidence="1">The sequence shown here is derived from an EMBL/GenBank/DDBJ whole genome shotgun (WGS) entry which is preliminary data.</text>
</comment>
<dbReference type="AlphaFoldDB" id="A0A4S4D5P1"/>
<protein>
    <recommendedName>
        <fullName evidence="3">DUF674 family protein</fullName>
    </recommendedName>
</protein>
<accession>A0A4S4D5P1</accession>
<dbReference type="Proteomes" id="UP000306102">
    <property type="component" value="Unassembled WGS sequence"/>
</dbReference>
<evidence type="ECO:0000313" key="2">
    <source>
        <dbReference type="Proteomes" id="UP000306102"/>
    </source>
</evidence>
<dbReference type="EMBL" id="SDRB02012453">
    <property type="protein sequence ID" value="THF97702.1"/>
    <property type="molecule type" value="Genomic_DNA"/>
</dbReference>
<dbReference type="Pfam" id="PF05056">
    <property type="entry name" value="DUF674"/>
    <property type="match status" value="1"/>
</dbReference>
<dbReference type="PANTHER" id="PTHR33103:SF27">
    <property type="entry name" value="OS04G0594700 PROTEIN"/>
    <property type="match status" value="1"/>
</dbReference>
<dbReference type="InterPro" id="IPR007750">
    <property type="entry name" value="DUF674"/>
</dbReference>
<keyword evidence="2" id="KW-1185">Reference proteome</keyword>